<dbReference type="RefSeq" id="WP_187660471.1">
    <property type="nucleotide sequence ID" value="NZ_JACTAB010000004.1"/>
</dbReference>
<organism evidence="2 3">
    <name type="scientific">Flavobacterium buctense</name>
    <dbReference type="NCBI Taxonomy" id="1648146"/>
    <lineage>
        <taxon>Bacteria</taxon>
        <taxon>Pseudomonadati</taxon>
        <taxon>Bacteroidota</taxon>
        <taxon>Flavobacteriia</taxon>
        <taxon>Flavobacteriales</taxon>
        <taxon>Flavobacteriaceae</taxon>
        <taxon>Flavobacterium</taxon>
    </lineage>
</organism>
<dbReference type="EMBL" id="JBBPCB010000003">
    <property type="protein sequence ID" value="MEK8180000.1"/>
    <property type="molecule type" value="Genomic_DNA"/>
</dbReference>
<evidence type="ECO:0000313" key="2">
    <source>
        <dbReference type="EMBL" id="MEK8180000.1"/>
    </source>
</evidence>
<accession>A0ABU9E028</accession>
<keyword evidence="3" id="KW-1185">Reference proteome</keyword>
<keyword evidence="1" id="KW-0175">Coiled coil</keyword>
<reference evidence="2 3" key="1">
    <citation type="submission" date="2024-04" db="EMBL/GenBank/DDBJ databases">
        <title>draft genome sequnece of Flavobacterium buctense JCM 30750.</title>
        <authorList>
            <person name="Kim D.-U."/>
        </authorList>
    </citation>
    <scope>NUCLEOTIDE SEQUENCE [LARGE SCALE GENOMIC DNA]</scope>
    <source>
        <strain evidence="2 3">JCM 30750</strain>
    </source>
</reference>
<proteinExistence type="predicted"/>
<protein>
    <submittedName>
        <fullName evidence="2">Uncharacterized protein</fullName>
    </submittedName>
</protein>
<evidence type="ECO:0000256" key="1">
    <source>
        <dbReference type="SAM" id="Coils"/>
    </source>
</evidence>
<gene>
    <name evidence="2" type="ORF">WMW71_06565</name>
</gene>
<dbReference type="Proteomes" id="UP001491349">
    <property type="component" value="Unassembled WGS sequence"/>
</dbReference>
<feature type="coiled-coil region" evidence="1">
    <location>
        <begin position="287"/>
        <end position="314"/>
    </location>
</feature>
<evidence type="ECO:0000313" key="3">
    <source>
        <dbReference type="Proteomes" id="UP001491349"/>
    </source>
</evidence>
<comment type="caution">
    <text evidence="2">The sequence shown here is derived from an EMBL/GenBank/DDBJ whole genome shotgun (WGS) entry which is preliminary data.</text>
</comment>
<sequence>MKIKLLFVITFFISLNIKAQEFKSPVEYLSYIGKEQENISKSMWKYTSAVAHSKSARRIDNTRKLLVKSIQTANKKVSALKDGYKGDVDYRNQVIEFLNISEKNINEEYDKIINMQEVAEESYDLMEAYIMTRDLVNKKIDAEYEKVSLAQKTFATKYNINLTEDVSELGKKMKISGEVFDYHTQLYLIFFKTNITDLFLSQAIEKKDLGAIQQNSSALIQYADEGLEKLKTIKPYDGDNTMVLTTKKALEYYKKQAQQFAPKVVDFLMFNEKFETAKKSLESKSDKDRTKEEIENYNGMVKQINKEIDNYNKINNTNLQEKNTIINNWNSTGDIFISAHVPQG</sequence>
<name>A0ABU9E028_9FLAO</name>